<evidence type="ECO:0000313" key="1">
    <source>
        <dbReference type="EMBL" id="KKZ95895.1"/>
    </source>
</evidence>
<reference evidence="2" key="2">
    <citation type="submission" date="2015-04" db="EMBL/GenBank/DDBJ databases">
        <title>Draft Genome Sequences of Eight Spore-Forming Food Isolates of Bacillus cereus Genome sequencing.</title>
        <authorList>
            <person name="Krawcyk A.O."/>
            <person name="de Jong A."/>
            <person name="Eijlander R.T."/>
            <person name="Berendsen E.M."/>
            <person name="Holsappel S."/>
            <person name="Wells-Bennik M."/>
            <person name="Kuipers O.P."/>
        </authorList>
    </citation>
    <scope>NUCLEOTIDE SEQUENCE [LARGE SCALE GENOMIC DNA]</scope>
    <source>
        <strain evidence="2">B4147</strain>
    </source>
</reference>
<dbReference type="EMBL" id="LCYN01000018">
    <property type="protein sequence ID" value="KKZ95895.1"/>
    <property type="molecule type" value="Genomic_DNA"/>
</dbReference>
<evidence type="ECO:0000313" key="2">
    <source>
        <dbReference type="Proteomes" id="UP000035350"/>
    </source>
</evidence>
<comment type="caution">
    <text evidence="1">The sequence shown here is derived from an EMBL/GenBank/DDBJ whole genome shotgun (WGS) entry which is preliminary data.</text>
</comment>
<organism evidence="1 2">
    <name type="scientific">Bacillus wiedmannii</name>
    <dbReference type="NCBI Taxonomy" id="1890302"/>
    <lineage>
        <taxon>Bacteria</taxon>
        <taxon>Bacillati</taxon>
        <taxon>Bacillota</taxon>
        <taxon>Bacilli</taxon>
        <taxon>Bacillales</taxon>
        <taxon>Bacillaceae</taxon>
        <taxon>Bacillus</taxon>
        <taxon>Bacillus cereus group</taxon>
    </lineage>
</organism>
<dbReference type="Proteomes" id="UP000035350">
    <property type="component" value="Unassembled WGS sequence"/>
</dbReference>
<dbReference type="PATRIC" id="fig|1396.433.peg.2077"/>
<dbReference type="AlphaFoldDB" id="A0A0G8C7Z6"/>
<name>A0A0G8C7Z6_9BACI</name>
<sequence length="38" mass="4298">MDFVTFTKGFWKIFELKGNSNYEGLGISPEGAEATHFK</sequence>
<gene>
    <name evidence="1" type="ORF">B4147_5858</name>
</gene>
<accession>A0A0G8C7Z6</accession>
<proteinExistence type="predicted"/>
<protein>
    <submittedName>
        <fullName evidence="1">Uncharacterized protein</fullName>
    </submittedName>
</protein>
<reference evidence="1 2" key="1">
    <citation type="journal article" date="2015" name="Genome Announc.">
        <title>Next-Generation Whole-Genome Sequencing of Eight Strains of Bacillus cereus, Isolated from Food.</title>
        <authorList>
            <person name="Krawczyk A.O."/>
            <person name="de Jong A."/>
            <person name="Eijlander R.T."/>
            <person name="Berendsen E.M."/>
            <person name="Holsappel S."/>
            <person name="Wells-Bennik M.H."/>
            <person name="Kuipers O.P."/>
        </authorList>
    </citation>
    <scope>NUCLEOTIDE SEQUENCE [LARGE SCALE GENOMIC DNA]</scope>
    <source>
        <strain evidence="1 2">B4147</strain>
    </source>
</reference>